<name>A0AAD6ZU99_9AGAR</name>
<keyword evidence="3" id="KW-1185">Reference proteome</keyword>
<feature type="region of interest" description="Disordered" evidence="1">
    <location>
        <begin position="18"/>
        <end position="49"/>
    </location>
</feature>
<dbReference type="EMBL" id="JARIHO010000027">
    <property type="protein sequence ID" value="KAJ7339821.1"/>
    <property type="molecule type" value="Genomic_DNA"/>
</dbReference>
<evidence type="ECO:0000313" key="3">
    <source>
        <dbReference type="Proteomes" id="UP001218218"/>
    </source>
</evidence>
<dbReference type="AlphaFoldDB" id="A0AAD6ZU99"/>
<sequence>MLTLSRFGLTAWAHSRRPSRRLSSAPDADVVSRARTHQPAPSLVTEKNGYRPSSQATALLLDTPALTLVLHLVHITVDCRPRHTRCTTQDQTLRARNVRTSAGLPRMYERVGRMYSRSFPPLSFSILRYHSFLFSLSPRAVPYRPSLPTYRPIASLNQRSRALRLAWCAARADSRVALLCEPGSAGKMSSARCTRSAQSSRNLRAHTSLPHPAFFLHPSPLSSRYPPPNVSDCFRLKPGPAIAP</sequence>
<proteinExistence type="predicted"/>
<protein>
    <submittedName>
        <fullName evidence="2">Uncharacterized protein</fullName>
    </submittedName>
</protein>
<comment type="caution">
    <text evidence="2">The sequence shown here is derived from an EMBL/GenBank/DDBJ whole genome shotgun (WGS) entry which is preliminary data.</text>
</comment>
<dbReference type="Proteomes" id="UP001218218">
    <property type="component" value="Unassembled WGS sequence"/>
</dbReference>
<evidence type="ECO:0000313" key="2">
    <source>
        <dbReference type="EMBL" id="KAJ7339821.1"/>
    </source>
</evidence>
<gene>
    <name evidence="2" type="ORF">DFH08DRAFT_963867</name>
</gene>
<organism evidence="2 3">
    <name type="scientific">Mycena albidolilacea</name>
    <dbReference type="NCBI Taxonomy" id="1033008"/>
    <lineage>
        <taxon>Eukaryota</taxon>
        <taxon>Fungi</taxon>
        <taxon>Dikarya</taxon>
        <taxon>Basidiomycota</taxon>
        <taxon>Agaricomycotina</taxon>
        <taxon>Agaricomycetes</taxon>
        <taxon>Agaricomycetidae</taxon>
        <taxon>Agaricales</taxon>
        <taxon>Marasmiineae</taxon>
        <taxon>Mycenaceae</taxon>
        <taxon>Mycena</taxon>
    </lineage>
</organism>
<accession>A0AAD6ZU99</accession>
<reference evidence="2" key="1">
    <citation type="submission" date="2023-03" db="EMBL/GenBank/DDBJ databases">
        <title>Massive genome expansion in bonnet fungi (Mycena s.s.) driven by repeated elements and novel gene families across ecological guilds.</title>
        <authorList>
            <consortium name="Lawrence Berkeley National Laboratory"/>
            <person name="Harder C.B."/>
            <person name="Miyauchi S."/>
            <person name="Viragh M."/>
            <person name="Kuo A."/>
            <person name="Thoen E."/>
            <person name="Andreopoulos B."/>
            <person name="Lu D."/>
            <person name="Skrede I."/>
            <person name="Drula E."/>
            <person name="Henrissat B."/>
            <person name="Morin E."/>
            <person name="Kohler A."/>
            <person name="Barry K."/>
            <person name="LaButti K."/>
            <person name="Morin E."/>
            <person name="Salamov A."/>
            <person name="Lipzen A."/>
            <person name="Mereny Z."/>
            <person name="Hegedus B."/>
            <person name="Baldrian P."/>
            <person name="Stursova M."/>
            <person name="Weitz H."/>
            <person name="Taylor A."/>
            <person name="Grigoriev I.V."/>
            <person name="Nagy L.G."/>
            <person name="Martin F."/>
            <person name="Kauserud H."/>
        </authorList>
    </citation>
    <scope>NUCLEOTIDE SEQUENCE</scope>
    <source>
        <strain evidence="2">CBHHK002</strain>
    </source>
</reference>
<evidence type="ECO:0000256" key="1">
    <source>
        <dbReference type="SAM" id="MobiDB-lite"/>
    </source>
</evidence>